<protein>
    <submittedName>
        <fullName evidence="1">Uncharacterized protein</fullName>
    </submittedName>
</protein>
<organism evidence="1 2">
    <name type="scientific">Lacrimispora sphenoides JCM 1415</name>
    <dbReference type="NCBI Taxonomy" id="1297793"/>
    <lineage>
        <taxon>Bacteria</taxon>
        <taxon>Bacillati</taxon>
        <taxon>Bacillota</taxon>
        <taxon>Clostridia</taxon>
        <taxon>Lachnospirales</taxon>
        <taxon>Lachnospiraceae</taxon>
        <taxon>Lacrimispora</taxon>
    </lineage>
</organism>
<keyword evidence="2" id="KW-1185">Reference proteome</keyword>
<proteinExistence type="predicted"/>
<gene>
    <name evidence="1" type="ORF">SAMN02745906_0092</name>
</gene>
<evidence type="ECO:0000313" key="2">
    <source>
        <dbReference type="Proteomes" id="UP000198970"/>
    </source>
</evidence>
<dbReference type="RefSeq" id="WP_147297044.1">
    <property type="nucleotide sequence ID" value="NZ_LT630003.1"/>
</dbReference>
<sequence length="82" mass="9063">MKSEIILISGGAALFHPASNKKNMEAQWLNTNSGCPIQKEGLSKNAEAFFVCKAIDSCLFIFRGHFIFRLESNSSPCSVFFS</sequence>
<evidence type="ECO:0000313" key="1">
    <source>
        <dbReference type="EMBL" id="SET50308.1"/>
    </source>
</evidence>
<reference evidence="1 2" key="1">
    <citation type="submission" date="2016-10" db="EMBL/GenBank/DDBJ databases">
        <authorList>
            <person name="Varghese N."/>
            <person name="Submissions S."/>
        </authorList>
    </citation>
    <scope>NUCLEOTIDE SEQUENCE [LARGE SCALE GENOMIC DNA]</scope>
    <source>
        <strain evidence="1 2">ATCC 19403</strain>
    </source>
</reference>
<name>A0ABY1C0Y9_9FIRM</name>
<dbReference type="EMBL" id="LT630003">
    <property type="protein sequence ID" value="SET50308.1"/>
    <property type="molecule type" value="Genomic_DNA"/>
</dbReference>
<dbReference type="Proteomes" id="UP000198970">
    <property type="component" value="Chromosome I"/>
</dbReference>
<accession>A0ABY1C0Y9</accession>